<evidence type="ECO:0000313" key="2">
    <source>
        <dbReference type="Proteomes" id="UP001519460"/>
    </source>
</evidence>
<accession>A0ABD0JN92</accession>
<name>A0ABD0JN92_9CAEN</name>
<sequence>MQSKPSEKAMHDLTNQKFIADDCMSISVVSMHLFTLRVRSFYLQQHNPVFHSNLFNYPKRPPTTQRTRSVLSTAAWLFLYPQALLSCLLRLQQHSPIINSTQSKLSETATYDPNNQ</sequence>
<organism evidence="1 2">
    <name type="scientific">Batillaria attramentaria</name>
    <dbReference type="NCBI Taxonomy" id="370345"/>
    <lineage>
        <taxon>Eukaryota</taxon>
        <taxon>Metazoa</taxon>
        <taxon>Spiralia</taxon>
        <taxon>Lophotrochozoa</taxon>
        <taxon>Mollusca</taxon>
        <taxon>Gastropoda</taxon>
        <taxon>Caenogastropoda</taxon>
        <taxon>Sorbeoconcha</taxon>
        <taxon>Cerithioidea</taxon>
        <taxon>Batillariidae</taxon>
        <taxon>Batillaria</taxon>
    </lineage>
</organism>
<evidence type="ECO:0000313" key="1">
    <source>
        <dbReference type="EMBL" id="KAK7476140.1"/>
    </source>
</evidence>
<reference evidence="1 2" key="1">
    <citation type="journal article" date="2023" name="Sci. Data">
        <title>Genome assembly of the Korean intertidal mud-creeper Batillaria attramentaria.</title>
        <authorList>
            <person name="Patra A.K."/>
            <person name="Ho P.T."/>
            <person name="Jun S."/>
            <person name="Lee S.J."/>
            <person name="Kim Y."/>
            <person name="Won Y.J."/>
        </authorList>
    </citation>
    <scope>NUCLEOTIDE SEQUENCE [LARGE SCALE GENOMIC DNA]</scope>
    <source>
        <strain evidence="1">Wonlab-2016</strain>
    </source>
</reference>
<keyword evidence="2" id="KW-1185">Reference proteome</keyword>
<proteinExistence type="predicted"/>
<dbReference type="AlphaFoldDB" id="A0ABD0JN92"/>
<gene>
    <name evidence="1" type="ORF">BaRGS_00032633</name>
</gene>
<protein>
    <submittedName>
        <fullName evidence="1">Uncharacterized protein</fullName>
    </submittedName>
</protein>
<dbReference type="Proteomes" id="UP001519460">
    <property type="component" value="Unassembled WGS sequence"/>
</dbReference>
<dbReference type="EMBL" id="JACVVK020000384">
    <property type="protein sequence ID" value="KAK7476140.1"/>
    <property type="molecule type" value="Genomic_DNA"/>
</dbReference>
<comment type="caution">
    <text evidence="1">The sequence shown here is derived from an EMBL/GenBank/DDBJ whole genome shotgun (WGS) entry which is preliminary data.</text>
</comment>